<dbReference type="PANTHER" id="PTHR30435">
    <property type="entry name" value="FLAGELLAR PROTEIN"/>
    <property type="match status" value="1"/>
</dbReference>
<gene>
    <name evidence="8" type="primary">flgF</name>
    <name evidence="8" type="ORF">JF539_13705</name>
</gene>
<dbReference type="InterPro" id="IPR053967">
    <property type="entry name" value="LlgE_F_G-like_D1"/>
</dbReference>
<evidence type="ECO:0000259" key="5">
    <source>
        <dbReference type="Pfam" id="PF00460"/>
    </source>
</evidence>
<dbReference type="Pfam" id="PF22692">
    <property type="entry name" value="LlgE_F_G_D1"/>
    <property type="match status" value="1"/>
</dbReference>
<dbReference type="GO" id="GO:0071978">
    <property type="term" value="P:bacterial-type flagellum-dependent swarming motility"/>
    <property type="evidence" value="ECO:0007669"/>
    <property type="project" value="TreeGrafter"/>
</dbReference>
<keyword evidence="3 4" id="KW-0975">Bacterial flagellum</keyword>
<comment type="similarity">
    <text evidence="2 4">Belongs to the flagella basal body rod proteins family.</text>
</comment>
<dbReference type="AlphaFoldDB" id="A0A939J2G3"/>
<comment type="subcellular location">
    <subcellularLocation>
        <location evidence="1 4">Bacterial flagellum basal body</location>
    </subcellularLocation>
</comment>
<sequence>MENAQLVALSRQSILRNHLDVIANNMANINTTGYKSQNLHFVEYVMPVADGTAFEPEDRAISYVDMFTTRTDFDHGSIKLTGNEFDLALNSDGFFVVQMEDGTEAYTRAGSFHLDATGQLVTSGGRPVLTEGGPITFSQEEDGRVLISSDGTISTEQGGRGRIRVVDFEDVRTLEKIGDTIFKGEDPAPAQEVRLVQGAIENSNVYGVTEVTRMIEVTRAYDATSKVVKDLDELRQQAISTLGQLQA</sequence>
<dbReference type="Pfam" id="PF00460">
    <property type="entry name" value="Flg_bb_rod"/>
    <property type="match status" value="1"/>
</dbReference>
<dbReference type="InterPro" id="IPR001444">
    <property type="entry name" value="Flag_bb_rod_N"/>
</dbReference>
<evidence type="ECO:0000256" key="4">
    <source>
        <dbReference type="RuleBase" id="RU362116"/>
    </source>
</evidence>
<evidence type="ECO:0000259" key="7">
    <source>
        <dbReference type="Pfam" id="PF22692"/>
    </source>
</evidence>
<organism evidence="8 9">
    <name type="scientific">Roseibium aggregatum</name>
    <dbReference type="NCBI Taxonomy" id="187304"/>
    <lineage>
        <taxon>Bacteria</taxon>
        <taxon>Pseudomonadati</taxon>
        <taxon>Pseudomonadota</taxon>
        <taxon>Alphaproteobacteria</taxon>
        <taxon>Hyphomicrobiales</taxon>
        <taxon>Stappiaceae</taxon>
        <taxon>Roseibium</taxon>
    </lineage>
</organism>
<evidence type="ECO:0000256" key="1">
    <source>
        <dbReference type="ARBA" id="ARBA00004117"/>
    </source>
</evidence>
<evidence type="ECO:0000256" key="2">
    <source>
        <dbReference type="ARBA" id="ARBA00009677"/>
    </source>
</evidence>
<keyword evidence="8" id="KW-0969">Cilium</keyword>
<name>A0A939J2G3_9HYPH</name>
<dbReference type="EMBL" id="JAEKJZ010000002">
    <property type="protein sequence ID" value="MBN9671398.1"/>
    <property type="molecule type" value="Genomic_DNA"/>
</dbReference>
<dbReference type="GO" id="GO:0030694">
    <property type="term" value="C:bacterial-type flagellum basal body, rod"/>
    <property type="evidence" value="ECO:0007669"/>
    <property type="project" value="UniProtKB-UniRule"/>
</dbReference>
<feature type="domain" description="Flagellar basal body rod protein N-terminal" evidence="5">
    <location>
        <begin position="7"/>
        <end position="35"/>
    </location>
</feature>
<dbReference type="InterPro" id="IPR010930">
    <property type="entry name" value="Flg_bb/hook_C_dom"/>
</dbReference>
<dbReference type="SUPFAM" id="SSF117143">
    <property type="entry name" value="Flagellar hook protein flgE"/>
    <property type="match status" value="1"/>
</dbReference>
<dbReference type="PROSITE" id="PS00588">
    <property type="entry name" value="FLAGELLA_BB_ROD"/>
    <property type="match status" value="1"/>
</dbReference>
<keyword evidence="8" id="KW-0282">Flagellum</keyword>
<dbReference type="InterPro" id="IPR020013">
    <property type="entry name" value="Flagellar_FlgE/F/G"/>
</dbReference>
<proteinExistence type="inferred from homology"/>
<dbReference type="NCBIfam" id="TIGR02490">
    <property type="entry name" value="flgF"/>
    <property type="match status" value="1"/>
</dbReference>
<protein>
    <recommendedName>
        <fullName evidence="4">Flagellar basal-body rod protein FlgF</fullName>
    </recommendedName>
</protein>
<comment type="caution">
    <text evidence="8">The sequence shown here is derived from an EMBL/GenBank/DDBJ whole genome shotgun (WGS) entry which is preliminary data.</text>
</comment>
<comment type="subunit">
    <text evidence="4">The basal body constitutes a major portion of the flagellar organelle and consists of five rings (E,L,P,S, and M) mounted on a central rod. The rod consists of about 26 subunits of FlgG in the distal portion, and FlgB, FlgC and FlgF are thought to build up the proximal portion of the rod with about 6 subunits each.</text>
</comment>
<dbReference type="InterPro" id="IPR019776">
    <property type="entry name" value="Flagellar_basal_body_rod_CS"/>
</dbReference>
<dbReference type="PANTHER" id="PTHR30435:SF19">
    <property type="entry name" value="FLAGELLAR BASAL-BODY ROD PROTEIN FLGG"/>
    <property type="match status" value="1"/>
</dbReference>
<evidence type="ECO:0000256" key="3">
    <source>
        <dbReference type="ARBA" id="ARBA00023143"/>
    </source>
</evidence>
<dbReference type="InterPro" id="IPR012836">
    <property type="entry name" value="FlgF"/>
</dbReference>
<dbReference type="NCBIfam" id="TIGR03506">
    <property type="entry name" value="FlgEFG_subfam"/>
    <property type="match status" value="1"/>
</dbReference>
<dbReference type="RefSeq" id="WP_207141231.1">
    <property type="nucleotide sequence ID" value="NZ_JAEKJZ010000002.1"/>
</dbReference>
<dbReference type="InterPro" id="IPR037925">
    <property type="entry name" value="FlgE/F/G-like"/>
</dbReference>
<feature type="domain" description="Flagellar hook protein FlgE/F/G-like D1" evidence="7">
    <location>
        <begin position="88"/>
        <end position="154"/>
    </location>
</feature>
<reference evidence="8" key="1">
    <citation type="submission" date="2020-12" db="EMBL/GenBank/DDBJ databases">
        <title>Oil enriched cultivation method for isolating marine PHA-producing bacteria.</title>
        <authorList>
            <person name="Zheng W."/>
            <person name="Yu S."/>
            <person name="Huang Y."/>
        </authorList>
    </citation>
    <scope>NUCLEOTIDE SEQUENCE</scope>
    <source>
        <strain evidence="8">SY-2-12</strain>
    </source>
</reference>
<evidence type="ECO:0000313" key="9">
    <source>
        <dbReference type="Proteomes" id="UP000664096"/>
    </source>
</evidence>
<dbReference type="Pfam" id="PF06429">
    <property type="entry name" value="Flg_bbr_C"/>
    <property type="match status" value="1"/>
</dbReference>
<evidence type="ECO:0000313" key="8">
    <source>
        <dbReference type="EMBL" id="MBN9671398.1"/>
    </source>
</evidence>
<evidence type="ECO:0000259" key="6">
    <source>
        <dbReference type="Pfam" id="PF06429"/>
    </source>
</evidence>
<feature type="domain" description="Flagellar basal-body/hook protein C-terminal" evidence="6">
    <location>
        <begin position="196"/>
        <end position="240"/>
    </location>
</feature>
<dbReference type="Proteomes" id="UP000664096">
    <property type="component" value="Unassembled WGS sequence"/>
</dbReference>
<keyword evidence="8" id="KW-0966">Cell projection</keyword>
<accession>A0A939J2G3</accession>